<reference evidence="1 2" key="1">
    <citation type="journal article" date="2020" name="Nature">
        <title>Isolation of an archaeon at the prokaryote-eukaryote interface.</title>
        <authorList>
            <person name="Imachi H."/>
            <person name="Nobu M.K."/>
            <person name="Nakahara N."/>
            <person name="Morono Y."/>
            <person name="Ogawara M."/>
            <person name="Takaki Y."/>
            <person name="Takano Y."/>
            <person name="Uematsu K."/>
            <person name="Ikuta T."/>
            <person name="Ito M."/>
            <person name="Matsui Y."/>
            <person name="Miyazaki M."/>
            <person name="Murata K."/>
            <person name="Saito Y."/>
            <person name="Sakai S."/>
            <person name="Song C."/>
            <person name="Tasumi E."/>
            <person name="Yamanaka Y."/>
            <person name="Yamaguchi T."/>
            <person name="Kamagata Y."/>
            <person name="Tamaki H."/>
            <person name="Takai K."/>
        </authorList>
    </citation>
    <scope>NUCLEOTIDE SEQUENCE [LARGE SCALE GENOMIC DNA]</scope>
    <source>
        <strain evidence="1 2">MK-D1</strain>
    </source>
</reference>
<reference evidence="1 2" key="2">
    <citation type="journal article" date="2024" name="Int. J. Syst. Evol. Microbiol.">
        <title>Promethearchaeum syntrophicum gen. nov., sp. nov., an anaerobic, obligately syntrophic archaeon, the first isolate of the lineage 'Asgard' archaea, and proposal of the new archaeal phylum Promethearchaeota phyl. nov. and kingdom Promethearchaeati regn. nov.</title>
        <authorList>
            <person name="Imachi H."/>
            <person name="Nobu M.K."/>
            <person name="Kato S."/>
            <person name="Takaki Y."/>
            <person name="Miyazaki M."/>
            <person name="Miyata M."/>
            <person name="Ogawara M."/>
            <person name="Saito Y."/>
            <person name="Sakai S."/>
            <person name="Tahara Y.O."/>
            <person name="Takano Y."/>
            <person name="Tasumi E."/>
            <person name="Uematsu K."/>
            <person name="Yoshimura T."/>
            <person name="Itoh T."/>
            <person name="Ohkuma M."/>
            <person name="Takai K."/>
        </authorList>
    </citation>
    <scope>NUCLEOTIDE SEQUENCE [LARGE SCALE GENOMIC DNA]</scope>
    <source>
        <strain evidence="1 2">MK-D1</strain>
    </source>
</reference>
<evidence type="ECO:0000313" key="2">
    <source>
        <dbReference type="Proteomes" id="UP000321408"/>
    </source>
</evidence>
<sequence>MTNNPTGEIEPKEIIRYLVCQQFYYGDDKIFGRTKDLFEYVPQSGQVIDAFINIISKFIHFIDTEEYRKFLDTFNSEIHSIPIESLYNKFLKNLEELGEFRNQVLIISEILGKSLAIIHKTCFDEVVVELYSYIRTKNHLHSSSEPISEEEFQNKLKYFYARGDSNIGLIYSLSFLRFLAQKIKNTDVITRTEESLIKYYEIMNEKIKEVLV</sequence>
<dbReference type="Proteomes" id="UP000321408">
    <property type="component" value="Chromosome"/>
</dbReference>
<protein>
    <submittedName>
        <fullName evidence="1">Uncharacterized protein</fullName>
    </submittedName>
</protein>
<keyword evidence="2" id="KW-1185">Reference proteome</keyword>
<organism evidence="1 2">
    <name type="scientific">Promethearchaeum syntrophicum</name>
    <dbReference type="NCBI Taxonomy" id="2594042"/>
    <lineage>
        <taxon>Archaea</taxon>
        <taxon>Promethearchaeati</taxon>
        <taxon>Promethearchaeota</taxon>
        <taxon>Promethearchaeia</taxon>
        <taxon>Promethearchaeales</taxon>
        <taxon>Promethearchaeaceae</taxon>
        <taxon>Promethearchaeum</taxon>
    </lineage>
</organism>
<accession>A0A5B9D781</accession>
<gene>
    <name evidence="1" type="ORF">DSAG12_00832</name>
</gene>
<name>A0A5B9D781_9ARCH</name>
<evidence type="ECO:0000313" key="1">
    <source>
        <dbReference type="EMBL" id="QEE15009.2"/>
    </source>
</evidence>
<proteinExistence type="predicted"/>
<dbReference type="AlphaFoldDB" id="A0A5B9D781"/>
<dbReference type="KEGG" id="psyt:DSAG12_00832"/>
<dbReference type="EMBL" id="CP042905">
    <property type="protein sequence ID" value="QEE15009.2"/>
    <property type="molecule type" value="Genomic_DNA"/>
</dbReference>